<keyword evidence="2" id="KW-0479">Metal-binding</keyword>
<dbReference type="InterPro" id="IPR002888">
    <property type="entry name" value="2Fe-2S-bd"/>
</dbReference>
<dbReference type="GO" id="GO:0046872">
    <property type="term" value="F:metal ion binding"/>
    <property type="evidence" value="ECO:0007669"/>
    <property type="project" value="UniProtKB-KW"/>
</dbReference>
<dbReference type="Gene3D" id="3.10.20.30">
    <property type="match status" value="1"/>
</dbReference>
<feature type="domain" description="2Fe-2S ferredoxin-type" evidence="6">
    <location>
        <begin position="3"/>
        <end position="78"/>
    </location>
</feature>
<organism evidence="7">
    <name type="scientific">invertebrate metagenome</name>
    <dbReference type="NCBI Taxonomy" id="1711999"/>
    <lineage>
        <taxon>unclassified sequences</taxon>
        <taxon>metagenomes</taxon>
        <taxon>organismal metagenomes</taxon>
    </lineage>
</organism>
<dbReference type="AlphaFoldDB" id="A0A2H9T9W7"/>
<dbReference type="InterPro" id="IPR006058">
    <property type="entry name" value="2Fe2S_fd_BS"/>
</dbReference>
<dbReference type="PANTHER" id="PTHR44379">
    <property type="entry name" value="OXIDOREDUCTASE WITH IRON-SULFUR SUBUNIT"/>
    <property type="match status" value="1"/>
</dbReference>
<evidence type="ECO:0000313" key="7">
    <source>
        <dbReference type="EMBL" id="PJE80026.1"/>
    </source>
</evidence>
<dbReference type="InterPro" id="IPR051452">
    <property type="entry name" value="Diverse_Oxidoreductases"/>
</dbReference>
<keyword evidence="4" id="KW-0408">Iron</keyword>
<accession>A0A2H9T9W7</accession>
<dbReference type="CDD" id="cd00207">
    <property type="entry name" value="fer2"/>
    <property type="match status" value="1"/>
</dbReference>
<sequence>MKEIVHFKLNGKSVEWAVDICQSLLEVLREHGLTGTKEGCSVGECGACTVLVDNVPVDSCLMLAVRAENTHIRTIEGEGVNGKLSSVQKAYVEAGAVQCGFCTPGLVMKTTEFVESGCGCHASRDDIRREHSGNLCRCTGYQAIVDAVEKSVEYYKADVKAEE</sequence>
<dbReference type="InterPro" id="IPR036010">
    <property type="entry name" value="2Fe-2S_ferredoxin-like_sf"/>
</dbReference>
<dbReference type="Gene3D" id="1.10.150.120">
    <property type="entry name" value="[2Fe-2S]-binding domain"/>
    <property type="match status" value="1"/>
</dbReference>
<dbReference type="PROSITE" id="PS51085">
    <property type="entry name" value="2FE2S_FER_2"/>
    <property type="match status" value="1"/>
</dbReference>
<dbReference type="InterPro" id="IPR001041">
    <property type="entry name" value="2Fe-2S_ferredoxin-type"/>
</dbReference>
<evidence type="ECO:0000256" key="2">
    <source>
        <dbReference type="ARBA" id="ARBA00022723"/>
    </source>
</evidence>
<proteinExistence type="predicted"/>
<name>A0A2H9T9W7_9ZZZZ</name>
<dbReference type="GO" id="GO:0034875">
    <property type="term" value="F:caffeine oxidase activity"/>
    <property type="evidence" value="ECO:0007669"/>
    <property type="project" value="UniProtKB-EC"/>
</dbReference>
<keyword evidence="3 7" id="KW-0560">Oxidoreductase</keyword>
<keyword evidence="5" id="KW-0411">Iron-sulfur</keyword>
<dbReference type="PROSITE" id="PS00197">
    <property type="entry name" value="2FE2S_FER_1"/>
    <property type="match status" value="1"/>
</dbReference>
<dbReference type="SUPFAM" id="SSF47741">
    <property type="entry name" value="CO dehydrogenase ISP C-domain like"/>
    <property type="match status" value="1"/>
</dbReference>
<evidence type="ECO:0000256" key="4">
    <source>
        <dbReference type="ARBA" id="ARBA00023004"/>
    </source>
</evidence>
<comment type="caution">
    <text evidence="7">The sequence shown here is derived from an EMBL/GenBank/DDBJ whole genome shotgun (WGS) entry which is preliminary data.</text>
</comment>
<dbReference type="SUPFAM" id="SSF54292">
    <property type="entry name" value="2Fe-2S ferredoxin-like"/>
    <property type="match status" value="1"/>
</dbReference>
<dbReference type="PANTHER" id="PTHR44379:SF8">
    <property type="entry name" value="XANTHINE DEHYDROGENASE IRON-SULFUR-BINDING SUBUNIT XDHC-RELATED"/>
    <property type="match status" value="1"/>
</dbReference>
<dbReference type="EMBL" id="NSIT01000036">
    <property type="protein sequence ID" value="PJE80026.1"/>
    <property type="molecule type" value="Genomic_DNA"/>
</dbReference>
<dbReference type="Pfam" id="PF00111">
    <property type="entry name" value="Fer2"/>
    <property type="match status" value="1"/>
</dbReference>
<dbReference type="InterPro" id="IPR012675">
    <property type="entry name" value="Beta-grasp_dom_sf"/>
</dbReference>
<dbReference type="InterPro" id="IPR036884">
    <property type="entry name" value="2Fe-2S-bd_dom_sf"/>
</dbReference>
<evidence type="ECO:0000259" key="6">
    <source>
        <dbReference type="PROSITE" id="PS51085"/>
    </source>
</evidence>
<dbReference type="GO" id="GO:0051537">
    <property type="term" value="F:2 iron, 2 sulfur cluster binding"/>
    <property type="evidence" value="ECO:0007669"/>
    <property type="project" value="UniProtKB-KW"/>
</dbReference>
<keyword evidence="1" id="KW-0001">2Fe-2S</keyword>
<dbReference type="Pfam" id="PF01799">
    <property type="entry name" value="Fer2_2"/>
    <property type="match status" value="1"/>
</dbReference>
<reference evidence="7" key="1">
    <citation type="journal article" date="2017" name="Appl. Environ. Microbiol.">
        <title>Molecular characterization of an Endozoicomonas-like organism causing infection in king scallop Pecten maximus L.</title>
        <authorList>
            <person name="Cano I."/>
            <person name="van Aerle R."/>
            <person name="Ross S."/>
            <person name="Verner-Jeffreys D.W."/>
            <person name="Paley R.K."/>
            <person name="Rimmer G."/>
            <person name="Ryder D."/>
            <person name="Hooper P."/>
            <person name="Stone D."/>
            <person name="Feist S.W."/>
        </authorList>
    </citation>
    <scope>NUCLEOTIDE SEQUENCE</scope>
</reference>
<evidence type="ECO:0000256" key="5">
    <source>
        <dbReference type="ARBA" id="ARBA00023014"/>
    </source>
</evidence>
<dbReference type="EC" id="1.17.5.2" evidence="7"/>
<protein>
    <submittedName>
        <fullName evidence="7">Caffeine dehydrogenase subunit gamma</fullName>
        <ecNumber evidence="7">1.17.5.2</ecNumber>
    </submittedName>
</protein>
<evidence type="ECO:0000256" key="3">
    <source>
        <dbReference type="ARBA" id="ARBA00023002"/>
    </source>
</evidence>
<gene>
    <name evidence="7" type="primary">cdhC</name>
    <name evidence="7" type="ORF">CI610_01007</name>
</gene>
<evidence type="ECO:0000256" key="1">
    <source>
        <dbReference type="ARBA" id="ARBA00022714"/>
    </source>
</evidence>